<dbReference type="InterPro" id="IPR012910">
    <property type="entry name" value="Plug_dom"/>
</dbReference>
<dbReference type="Proteomes" id="UP000613768">
    <property type="component" value="Unassembled WGS sequence"/>
</dbReference>
<evidence type="ECO:0000256" key="8">
    <source>
        <dbReference type="ARBA" id="ARBA00023065"/>
    </source>
</evidence>
<organism evidence="18 19">
    <name type="scientific">Pseudomarimonas arenosa</name>
    <dbReference type="NCBI Taxonomy" id="2774145"/>
    <lineage>
        <taxon>Bacteria</taxon>
        <taxon>Pseudomonadati</taxon>
        <taxon>Pseudomonadota</taxon>
        <taxon>Gammaproteobacteria</taxon>
        <taxon>Lysobacterales</taxon>
        <taxon>Lysobacteraceae</taxon>
        <taxon>Pseudomarimonas</taxon>
    </lineage>
</organism>
<evidence type="ECO:0000256" key="13">
    <source>
        <dbReference type="PROSITE-ProRule" id="PRU10144"/>
    </source>
</evidence>
<dbReference type="PANTHER" id="PTHR32552:SF81">
    <property type="entry name" value="TONB-DEPENDENT OUTER MEMBRANE RECEPTOR"/>
    <property type="match status" value="1"/>
</dbReference>
<gene>
    <name evidence="18" type="ORF">IFO71_12265</name>
</gene>
<dbReference type="EMBL" id="JACYTR010000024">
    <property type="protein sequence ID" value="MBD8526513.1"/>
    <property type="molecule type" value="Genomic_DNA"/>
</dbReference>
<evidence type="ECO:0000256" key="9">
    <source>
        <dbReference type="ARBA" id="ARBA00023077"/>
    </source>
</evidence>
<evidence type="ECO:0000313" key="19">
    <source>
        <dbReference type="Proteomes" id="UP000613768"/>
    </source>
</evidence>
<dbReference type="PANTHER" id="PTHR32552">
    <property type="entry name" value="FERRICHROME IRON RECEPTOR-RELATED"/>
    <property type="match status" value="1"/>
</dbReference>
<reference evidence="18 19" key="1">
    <citation type="submission" date="2020-09" db="EMBL/GenBank/DDBJ databases">
        <title>Pseudoxanthomonas sp. CAU 1598 isolated from sand of Yaerae Beach.</title>
        <authorList>
            <person name="Kim W."/>
        </authorList>
    </citation>
    <scope>NUCLEOTIDE SEQUENCE [LARGE SCALE GENOMIC DNA]</scope>
    <source>
        <strain evidence="18 19">CAU 1598</strain>
    </source>
</reference>
<comment type="similarity">
    <text evidence="12 14">Belongs to the TonB-dependent receptor family.</text>
</comment>
<name>A0AAW3ZKM2_9GAMM</name>
<keyword evidence="4" id="KW-0410">Iron transport</keyword>
<evidence type="ECO:0000256" key="11">
    <source>
        <dbReference type="ARBA" id="ARBA00023237"/>
    </source>
</evidence>
<keyword evidence="8" id="KW-0406">Ion transport</keyword>
<protein>
    <submittedName>
        <fullName evidence="18">TonB-dependent receptor</fullName>
    </submittedName>
</protein>
<dbReference type="InterPro" id="IPR036942">
    <property type="entry name" value="Beta-barrel_TonB_sf"/>
</dbReference>
<keyword evidence="3 12" id="KW-1134">Transmembrane beta strand</keyword>
<evidence type="ECO:0000313" key="18">
    <source>
        <dbReference type="EMBL" id="MBD8526513.1"/>
    </source>
</evidence>
<keyword evidence="18" id="KW-0675">Receptor</keyword>
<feature type="chain" id="PRO_5043711219" evidence="15">
    <location>
        <begin position="22"/>
        <end position="723"/>
    </location>
</feature>
<evidence type="ECO:0000256" key="12">
    <source>
        <dbReference type="PROSITE-ProRule" id="PRU01360"/>
    </source>
</evidence>
<feature type="signal peptide" evidence="15">
    <location>
        <begin position="1"/>
        <end position="21"/>
    </location>
</feature>
<dbReference type="AlphaFoldDB" id="A0AAW3ZKM2"/>
<dbReference type="InterPro" id="IPR039426">
    <property type="entry name" value="TonB-dep_rcpt-like"/>
</dbReference>
<dbReference type="Pfam" id="PF00593">
    <property type="entry name" value="TonB_dep_Rec_b-barrel"/>
    <property type="match status" value="1"/>
</dbReference>
<proteinExistence type="inferred from homology"/>
<keyword evidence="10 12" id="KW-0472">Membrane</keyword>
<sequence length="723" mass="78604">MRRQTLAAAVALALLVPVAQAQSEGGEGAKKDNTSLAEITVTARKREETIQDVPVAVTAYTAEALDVLDIADIGDLNAFVPNLTIYAARGSSSTVTAYIRGIGQSDPLWGVDPGVGIYLDDVYIARPQGALLDVFDVERIEVLRGPQGTLYGKNTIGGAIKYISAPLEEDFYGRGSVTVGSYNQLDVKASVNAPVADGWVSRIAVASLSRDGYGENVNTDQQVSDKEILAARATLGYVGNEDFYARITADWMDDQSGVRGAMMLGPNRFAPGIEPLDDRYDVRNGMANVNSTSMSGGAMTLGWNLGEAWTLKSVTAYRESDTETHIDFDTLPATIADVIAFYGDHQMSQEFQLNYDNAGAFRGVAGLYYFDGKAGGQVLNNFFGIIFGDTQGTVDTESYALYGEGTYDLNEQWSITAGARFTNEKKSADVFNIGYTDATFTVPSGVISADFTDSKTFDDFSPKLSIDYQVNDDVLLYALASRGFKSGGFNIRAQATAVPRSRLPFDDEQVTSYEIGAKSAFFDSRLFFNLAYFHNDYKDIQLSIFTEIPGSNPPQFFGDFTNAGEGTIDGVELEYQAELSESFRLQGNFAWLDTEYDEFITAGANVADTQRFTNAPEFSGSISGIYTHDMGDMGSLIARASYYYQDEVYPTTDLSEAIKQEGYGLVSAGLIWQSNGAWRVALEGSNLSDKEYRTTGYNIGALGILTGFYGPPRTVSLTVSYDF</sequence>
<evidence type="ECO:0000256" key="7">
    <source>
        <dbReference type="ARBA" id="ARBA00023004"/>
    </source>
</evidence>
<evidence type="ECO:0000256" key="14">
    <source>
        <dbReference type="RuleBase" id="RU003357"/>
    </source>
</evidence>
<evidence type="ECO:0000256" key="6">
    <source>
        <dbReference type="ARBA" id="ARBA00022729"/>
    </source>
</evidence>
<feature type="domain" description="TonB-dependent receptor-like beta-barrel" evidence="16">
    <location>
        <begin position="240"/>
        <end position="687"/>
    </location>
</feature>
<dbReference type="GO" id="GO:0009279">
    <property type="term" value="C:cell outer membrane"/>
    <property type="evidence" value="ECO:0007669"/>
    <property type="project" value="UniProtKB-SubCell"/>
</dbReference>
<comment type="subcellular location">
    <subcellularLocation>
        <location evidence="1 12">Cell outer membrane</location>
        <topology evidence="1 12">Multi-pass membrane protein</topology>
    </subcellularLocation>
</comment>
<evidence type="ECO:0000256" key="4">
    <source>
        <dbReference type="ARBA" id="ARBA00022496"/>
    </source>
</evidence>
<evidence type="ECO:0000259" key="17">
    <source>
        <dbReference type="Pfam" id="PF07715"/>
    </source>
</evidence>
<dbReference type="InterPro" id="IPR000531">
    <property type="entry name" value="Beta-barrel_TonB"/>
</dbReference>
<dbReference type="Pfam" id="PF07715">
    <property type="entry name" value="Plug"/>
    <property type="match status" value="1"/>
</dbReference>
<dbReference type="InterPro" id="IPR010917">
    <property type="entry name" value="TonB_rcpt_CS"/>
</dbReference>
<evidence type="ECO:0000256" key="5">
    <source>
        <dbReference type="ARBA" id="ARBA00022692"/>
    </source>
</evidence>
<evidence type="ECO:0000256" key="1">
    <source>
        <dbReference type="ARBA" id="ARBA00004571"/>
    </source>
</evidence>
<dbReference type="PROSITE" id="PS52016">
    <property type="entry name" value="TONB_DEPENDENT_REC_3"/>
    <property type="match status" value="1"/>
</dbReference>
<keyword evidence="11 12" id="KW-0998">Cell outer membrane</keyword>
<dbReference type="Gene3D" id="2.40.170.20">
    <property type="entry name" value="TonB-dependent receptor, beta-barrel domain"/>
    <property type="match status" value="1"/>
</dbReference>
<keyword evidence="6 15" id="KW-0732">Signal</keyword>
<evidence type="ECO:0000256" key="3">
    <source>
        <dbReference type="ARBA" id="ARBA00022452"/>
    </source>
</evidence>
<dbReference type="CDD" id="cd01347">
    <property type="entry name" value="ligand_gated_channel"/>
    <property type="match status" value="1"/>
</dbReference>
<keyword evidence="5 12" id="KW-0812">Transmembrane</keyword>
<feature type="short sequence motif" description="TonB C-terminal box" evidence="13">
    <location>
        <begin position="706"/>
        <end position="723"/>
    </location>
</feature>
<evidence type="ECO:0000256" key="15">
    <source>
        <dbReference type="SAM" id="SignalP"/>
    </source>
</evidence>
<evidence type="ECO:0000256" key="2">
    <source>
        <dbReference type="ARBA" id="ARBA00022448"/>
    </source>
</evidence>
<keyword evidence="9 14" id="KW-0798">TonB box</keyword>
<keyword evidence="2 12" id="KW-0813">Transport</keyword>
<feature type="domain" description="TonB-dependent receptor plug" evidence="17">
    <location>
        <begin position="50"/>
        <end position="159"/>
    </location>
</feature>
<dbReference type="PROSITE" id="PS01156">
    <property type="entry name" value="TONB_DEPENDENT_REC_2"/>
    <property type="match status" value="1"/>
</dbReference>
<accession>A0AAW3ZKM2</accession>
<keyword evidence="7" id="KW-0408">Iron</keyword>
<keyword evidence="19" id="KW-1185">Reference proteome</keyword>
<evidence type="ECO:0000259" key="16">
    <source>
        <dbReference type="Pfam" id="PF00593"/>
    </source>
</evidence>
<dbReference type="GO" id="GO:0006826">
    <property type="term" value="P:iron ion transport"/>
    <property type="evidence" value="ECO:0007669"/>
    <property type="project" value="UniProtKB-KW"/>
</dbReference>
<comment type="caution">
    <text evidence="18">The sequence shown here is derived from an EMBL/GenBank/DDBJ whole genome shotgun (WGS) entry which is preliminary data.</text>
</comment>
<evidence type="ECO:0000256" key="10">
    <source>
        <dbReference type="ARBA" id="ARBA00023136"/>
    </source>
</evidence>
<dbReference type="SUPFAM" id="SSF56935">
    <property type="entry name" value="Porins"/>
    <property type="match status" value="1"/>
</dbReference>